<sequence length="277" mass="29496">MATSSGLLVALASLVLLQKNTGFLLNQPSRSAQAVSLFQLSAETKDTRSALEIFLFGNGPLQDNRNSEDNDAIEVISVREEQTISSADKRTISSADKSTQPLISSYGATKSGYRQGASSYYSNRLDSSTGDAFTDALIVEPEVLARAEELEQPTEEVVEPEVLAETEDSVQPIEEVVQVPVASEQPITSEVPTAMSTSEPISVSQQEEKPAVAAAEQVAAPEPVAQETEKPAAATVEQVVAPEELVQIRVQGVTVRVPAAKAQKMVEGGEATLVVRK</sequence>
<gene>
    <name evidence="3" type="ORF">HAKA00212_LOCUS7571</name>
    <name evidence="4" type="ORF">HAKA00212_LOCUS7572</name>
</gene>
<evidence type="ECO:0008006" key="5">
    <source>
        <dbReference type="Google" id="ProtNLM"/>
    </source>
</evidence>
<dbReference type="EMBL" id="HBIU01016251">
    <property type="protein sequence ID" value="CAE0628890.1"/>
    <property type="molecule type" value="Transcribed_RNA"/>
</dbReference>
<accession>A0A6V1PUS4</accession>
<keyword evidence="2" id="KW-0732">Signal</keyword>
<evidence type="ECO:0000256" key="2">
    <source>
        <dbReference type="SAM" id="SignalP"/>
    </source>
</evidence>
<proteinExistence type="predicted"/>
<evidence type="ECO:0000313" key="3">
    <source>
        <dbReference type="EMBL" id="CAE0628889.1"/>
    </source>
</evidence>
<protein>
    <recommendedName>
        <fullName evidence="5">Subtilisin</fullName>
    </recommendedName>
</protein>
<feature type="chain" id="PRO_5036192508" description="Subtilisin" evidence="2">
    <location>
        <begin position="23"/>
        <end position="277"/>
    </location>
</feature>
<feature type="region of interest" description="Disordered" evidence="1">
    <location>
        <begin position="190"/>
        <end position="214"/>
    </location>
</feature>
<dbReference type="AlphaFoldDB" id="A0A6V1PUS4"/>
<feature type="compositionally biased region" description="Polar residues" evidence="1">
    <location>
        <begin position="190"/>
        <end position="204"/>
    </location>
</feature>
<dbReference type="EMBL" id="HBIU01016250">
    <property type="protein sequence ID" value="CAE0628889.1"/>
    <property type="molecule type" value="Transcribed_RNA"/>
</dbReference>
<reference evidence="3" key="1">
    <citation type="submission" date="2021-01" db="EMBL/GenBank/DDBJ databases">
        <authorList>
            <person name="Corre E."/>
            <person name="Pelletier E."/>
            <person name="Niang G."/>
            <person name="Scheremetjew M."/>
            <person name="Finn R."/>
            <person name="Kale V."/>
            <person name="Holt S."/>
            <person name="Cochrane G."/>
            <person name="Meng A."/>
            <person name="Brown T."/>
            <person name="Cohen L."/>
        </authorList>
    </citation>
    <scope>NUCLEOTIDE SEQUENCE</scope>
    <source>
        <strain evidence="3">CCMP3107</strain>
    </source>
</reference>
<evidence type="ECO:0000256" key="1">
    <source>
        <dbReference type="SAM" id="MobiDB-lite"/>
    </source>
</evidence>
<evidence type="ECO:0000313" key="4">
    <source>
        <dbReference type="EMBL" id="CAE0628890.1"/>
    </source>
</evidence>
<feature type="signal peptide" evidence="2">
    <location>
        <begin position="1"/>
        <end position="22"/>
    </location>
</feature>
<name>A0A6V1PUS4_HETAK</name>
<organism evidence="3">
    <name type="scientific">Heterosigma akashiwo</name>
    <name type="common">Chromophytic alga</name>
    <name type="synonym">Heterosigma carterae</name>
    <dbReference type="NCBI Taxonomy" id="2829"/>
    <lineage>
        <taxon>Eukaryota</taxon>
        <taxon>Sar</taxon>
        <taxon>Stramenopiles</taxon>
        <taxon>Ochrophyta</taxon>
        <taxon>Raphidophyceae</taxon>
        <taxon>Chattonellales</taxon>
        <taxon>Chattonellaceae</taxon>
        <taxon>Heterosigma</taxon>
    </lineage>
</organism>